<dbReference type="EMBL" id="CAJNNV010030881">
    <property type="protein sequence ID" value="CAE8634030.1"/>
    <property type="molecule type" value="Genomic_DNA"/>
</dbReference>
<keyword evidence="4" id="KW-1185">Reference proteome</keyword>
<evidence type="ECO:0000256" key="2">
    <source>
        <dbReference type="SAM" id="SignalP"/>
    </source>
</evidence>
<accession>A0A813H8R3</accession>
<dbReference type="OrthoDB" id="488962at2759"/>
<dbReference type="AlphaFoldDB" id="A0A813H8R3"/>
<evidence type="ECO:0008006" key="5">
    <source>
        <dbReference type="Google" id="ProtNLM"/>
    </source>
</evidence>
<comment type="caution">
    <text evidence="3">The sequence shown here is derived from an EMBL/GenBank/DDBJ whole genome shotgun (WGS) entry which is preliminary data.</text>
</comment>
<protein>
    <recommendedName>
        <fullName evidence="5">Cellulase</fullName>
    </recommendedName>
</protein>
<feature type="region of interest" description="Disordered" evidence="1">
    <location>
        <begin position="239"/>
        <end position="258"/>
    </location>
</feature>
<evidence type="ECO:0000313" key="4">
    <source>
        <dbReference type="Proteomes" id="UP000654075"/>
    </source>
</evidence>
<sequence>MAFIQCRLHILILGFLLRASASAPRAEESACSSDSPAQTVDQVEEMEEKEAAELEVQLLQVRTLVATSHADMAPICTGDHHPGENLACKYNTDWWGCVYSPGCNWGGQSYFGGWCTGGSRCVYLPSTSICSSVNAGCLWVKATWPLGEPPLASSSTPKIAGQCAGDGSVGENEACQYNPSWTGCVHSPGCNWAGQTFFGGWCVGGPRCVYLPSTDICLHAPDANCTWVPSAVPLDQAAAAEEASKVPPAEAHSEPAAMPAAMPAAVPGAAPSEVLPPAVPAAEPAAMPAAEPAAMPPAVPVAVPAEVPAAMPAAEHTAMPPAVPPATHSEPASSPAPPPINKAANAPPSSVGCTGDGSAGQNMACRYNPTWSGCVYSPGCNWNGQSYFGGWCQGNPRCVYLSSTQVCNSNADCRWIPATVALDPAAAAAEAADAVQSQQAIAAAWNAAASRTDAEARAHSFCFGDGTFSENPMCKYSILWGSCVLSAGCNWHGQSALGGWCTGGFGCTYVPSFGDCVYTLGCRWTPPTAALVAPMAR</sequence>
<feature type="chain" id="PRO_5032267404" description="Cellulase" evidence="2">
    <location>
        <begin position="23"/>
        <end position="537"/>
    </location>
</feature>
<feature type="compositionally biased region" description="Low complexity" evidence="1">
    <location>
        <begin position="341"/>
        <end position="350"/>
    </location>
</feature>
<name>A0A813H8R3_POLGL</name>
<dbReference type="Proteomes" id="UP000654075">
    <property type="component" value="Unassembled WGS sequence"/>
</dbReference>
<feature type="region of interest" description="Disordered" evidence="1">
    <location>
        <begin position="318"/>
        <end position="355"/>
    </location>
</feature>
<keyword evidence="2" id="KW-0732">Signal</keyword>
<organism evidence="3 4">
    <name type="scientific">Polarella glacialis</name>
    <name type="common">Dinoflagellate</name>
    <dbReference type="NCBI Taxonomy" id="89957"/>
    <lineage>
        <taxon>Eukaryota</taxon>
        <taxon>Sar</taxon>
        <taxon>Alveolata</taxon>
        <taxon>Dinophyceae</taxon>
        <taxon>Suessiales</taxon>
        <taxon>Suessiaceae</taxon>
        <taxon>Polarella</taxon>
    </lineage>
</organism>
<gene>
    <name evidence="3" type="ORF">PGLA1383_LOCUS49706</name>
</gene>
<evidence type="ECO:0000313" key="3">
    <source>
        <dbReference type="EMBL" id="CAE8634030.1"/>
    </source>
</evidence>
<feature type="signal peptide" evidence="2">
    <location>
        <begin position="1"/>
        <end position="22"/>
    </location>
</feature>
<proteinExistence type="predicted"/>
<evidence type="ECO:0000256" key="1">
    <source>
        <dbReference type="SAM" id="MobiDB-lite"/>
    </source>
</evidence>
<reference evidence="3" key="1">
    <citation type="submission" date="2021-02" db="EMBL/GenBank/DDBJ databases">
        <authorList>
            <person name="Dougan E. K."/>
            <person name="Rhodes N."/>
            <person name="Thang M."/>
            <person name="Chan C."/>
        </authorList>
    </citation>
    <scope>NUCLEOTIDE SEQUENCE</scope>
</reference>
<feature type="compositionally biased region" description="Low complexity" evidence="1">
    <location>
        <begin position="246"/>
        <end position="258"/>
    </location>
</feature>